<proteinExistence type="predicted"/>
<sequence length="74" mass="8883">MQAENGIRILPSKSRTRQAKEKTMEMELDHIIGMLRVVNLCDYRCYNCDCLDYEEIASNRHKRNRIDGYLFHLY</sequence>
<dbReference type="AlphaFoldDB" id="A0A914DBL7"/>
<organism evidence="1 2">
    <name type="scientific">Acrobeloides nanus</name>
    <dbReference type="NCBI Taxonomy" id="290746"/>
    <lineage>
        <taxon>Eukaryota</taxon>
        <taxon>Metazoa</taxon>
        <taxon>Ecdysozoa</taxon>
        <taxon>Nematoda</taxon>
        <taxon>Chromadorea</taxon>
        <taxon>Rhabditida</taxon>
        <taxon>Tylenchina</taxon>
        <taxon>Cephalobomorpha</taxon>
        <taxon>Cephaloboidea</taxon>
        <taxon>Cephalobidae</taxon>
        <taxon>Acrobeloides</taxon>
    </lineage>
</organism>
<reference evidence="2" key="1">
    <citation type="submission" date="2022-11" db="UniProtKB">
        <authorList>
            <consortium name="WormBaseParasite"/>
        </authorList>
    </citation>
    <scope>IDENTIFICATION</scope>
</reference>
<accession>A0A914DBL7</accession>
<name>A0A914DBL7_9BILA</name>
<keyword evidence="1" id="KW-1185">Reference proteome</keyword>
<dbReference type="WBParaSite" id="ACRNAN_scaffold2303.g28456.t1">
    <property type="protein sequence ID" value="ACRNAN_scaffold2303.g28456.t1"/>
    <property type="gene ID" value="ACRNAN_scaffold2303.g28456"/>
</dbReference>
<evidence type="ECO:0000313" key="1">
    <source>
        <dbReference type="Proteomes" id="UP000887540"/>
    </source>
</evidence>
<protein>
    <submittedName>
        <fullName evidence="2">Uncharacterized protein</fullName>
    </submittedName>
</protein>
<evidence type="ECO:0000313" key="2">
    <source>
        <dbReference type="WBParaSite" id="ACRNAN_scaffold2303.g28456.t1"/>
    </source>
</evidence>
<dbReference type="Proteomes" id="UP000887540">
    <property type="component" value="Unplaced"/>
</dbReference>